<dbReference type="GO" id="GO:0005795">
    <property type="term" value="C:Golgi stack"/>
    <property type="evidence" value="ECO:0007669"/>
    <property type="project" value="InterPro"/>
</dbReference>
<dbReference type="WBParaSite" id="Minc3s00413g11907">
    <property type="protein sequence ID" value="Minc3s00413g11907"/>
    <property type="gene ID" value="Minc3s00413g11907"/>
</dbReference>
<evidence type="ECO:0000256" key="11">
    <source>
        <dbReference type="ARBA" id="ARBA00022968"/>
    </source>
</evidence>
<feature type="disulfide bond" evidence="25">
    <location>
        <begin position="217"/>
        <end position="240"/>
    </location>
</feature>
<keyword evidence="9" id="KW-0812">Transmembrane</keyword>
<keyword evidence="10 24" id="KW-0479">Metal-binding</keyword>
<evidence type="ECO:0000256" key="19">
    <source>
        <dbReference type="ARBA" id="ARBA00031203"/>
    </source>
</evidence>
<keyword evidence="8" id="KW-0808">Transferase</keyword>
<comment type="pathway">
    <text evidence="3">Protein modification; protein glycosylation.</text>
</comment>
<organism evidence="27 28">
    <name type="scientific">Meloidogyne incognita</name>
    <name type="common">Southern root-knot nematode worm</name>
    <name type="synonym">Oxyuris incognita</name>
    <dbReference type="NCBI Taxonomy" id="6306"/>
    <lineage>
        <taxon>Eukaryota</taxon>
        <taxon>Metazoa</taxon>
        <taxon>Ecdysozoa</taxon>
        <taxon>Nematoda</taxon>
        <taxon>Chromadorea</taxon>
        <taxon>Rhabditida</taxon>
        <taxon>Tylenchina</taxon>
        <taxon>Tylenchomorpha</taxon>
        <taxon>Tylenchoidea</taxon>
        <taxon>Meloidogynidae</taxon>
        <taxon>Meloidogyninae</taxon>
        <taxon>Meloidogyne</taxon>
        <taxon>Meloidogyne incognita group</taxon>
    </lineage>
</organism>
<protein>
    <recommendedName>
        <fullName evidence="6">Alpha-1,6-mannosyl-glycoprotein 2-beta-N-acetylglucosaminyltransferase</fullName>
        <ecNumber evidence="5">2.4.1.143</ecNumber>
    </recommendedName>
    <alternativeName>
        <fullName evidence="21">Beta-1,2-N-acetylglucosaminyltransferase II</fullName>
    </alternativeName>
    <alternativeName>
        <fullName evidence="20">GlcNAc-T II</fullName>
    </alternativeName>
    <alternativeName>
        <fullName evidence="19">Mannoside acetylglucosaminyltransferase 2</fullName>
    </alternativeName>
    <alternativeName>
        <fullName evidence="18">N-glycosyl-oligosaccharide-glycoprotein N-acetylglucosaminyltransferase II</fullName>
    </alternativeName>
</protein>
<dbReference type="EC" id="2.4.1.143" evidence="5"/>
<evidence type="ECO:0000256" key="6">
    <source>
        <dbReference type="ARBA" id="ARBA00014817"/>
    </source>
</evidence>
<dbReference type="Pfam" id="PF05060">
    <property type="entry name" value="MGAT2"/>
    <property type="match status" value="1"/>
</dbReference>
<evidence type="ECO:0000256" key="16">
    <source>
        <dbReference type="ARBA" id="ARBA00023180"/>
    </source>
</evidence>
<evidence type="ECO:0000256" key="24">
    <source>
        <dbReference type="PIRSR" id="PIRSR607754-2"/>
    </source>
</evidence>
<comment type="similarity">
    <text evidence="4">Belongs to the glycosyltransferase 16 (GT16) protein family.</text>
</comment>
<evidence type="ECO:0000313" key="28">
    <source>
        <dbReference type="WBParaSite" id="Minc3s00413g11907"/>
    </source>
</evidence>
<keyword evidence="16" id="KW-0325">Glycoprotein</keyword>
<evidence type="ECO:0000256" key="18">
    <source>
        <dbReference type="ARBA" id="ARBA00029663"/>
    </source>
</evidence>
<keyword evidence="17 24" id="KW-0464">Manganese</keyword>
<evidence type="ECO:0000256" key="4">
    <source>
        <dbReference type="ARBA" id="ARBA00011011"/>
    </source>
</evidence>
<evidence type="ECO:0000256" key="1">
    <source>
        <dbReference type="ARBA" id="ARBA00001936"/>
    </source>
</evidence>
<evidence type="ECO:0000256" key="26">
    <source>
        <dbReference type="SAM" id="MobiDB-lite"/>
    </source>
</evidence>
<evidence type="ECO:0000256" key="12">
    <source>
        <dbReference type="ARBA" id="ARBA00022989"/>
    </source>
</evidence>
<evidence type="ECO:0000256" key="13">
    <source>
        <dbReference type="ARBA" id="ARBA00023034"/>
    </source>
</evidence>
<evidence type="ECO:0000256" key="2">
    <source>
        <dbReference type="ARBA" id="ARBA00004323"/>
    </source>
</evidence>
<name>A0A914LCD0_MELIC</name>
<evidence type="ECO:0000256" key="25">
    <source>
        <dbReference type="PIRSR" id="PIRSR607754-3"/>
    </source>
</evidence>
<dbReference type="InterPro" id="IPR029044">
    <property type="entry name" value="Nucleotide-diphossugar_trans"/>
</dbReference>
<comment type="cofactor">
    <cofactor evidence="1 24">
        <name>Mn(2+)</name>
        <dbReference type="ChEBI" id="CHEBI:29035"/>
    </cofactor>
</comment>
<evidence type="ECO:0000256" key="5">
    <source>
        <dbReference type="ARBA" id="ARBA00012613"/>
    </source>
</evidence>
<evidence type="ECO:0000256" key="17">
    <source>
        <dbReference type="ARBA" id="ARBA00023211"/>
    </source>
</evidence>
<evidence type="ECO:0000256" key="22">
    <source>
        <dbReference type="ARBA" id="ARBA00093257"/>
    </source>
</evidence>
<accession>A0A914LCD0</accession>
<keyword evidence="11" id="KW-0735">Signal-anchor</keyword>
<dbReference type="InterPro" id="IPR007754">
    <property type="entry name" value="GlcNAc_II"/>
</dbReference>
<evidence type="ECO:0000256" key="9">
    <source>
        <dbReference type="ARBA" id="ARBA00022692"/>
    </source>
</evidence>
<comment type="catalytic activity">
    <reaction evidence="22">
        <text>an N(4)-{beta-D-GlcNAc-(1-&gt;2)-alpha-D-Man-(1-&gt;3)-[alpha-D-Man-(1-&gt;6)]-beta-D-Man-(1-&gt;4)-beta-D-GlcNAc-(1-&gt;4)-beta-D-GlcNAc}-L-asparaginyl-[protein] + UDP-N-acetyl-alpha-D-glucosamine = N(4)-{beta-D-GlcNAc-(1-&gt;2)-alpha-D-Man-(1-&gt;3)-[beta-D-GlcNAc-(1-&gt;2)-alpha-D-Man-(1-&gt;6)]-beta-D-Man-(1-&gt;4)-beta-D-GlcNAc-(1-&gt;4)-beta-D-GlcNAc}-L-asparaginyl-[protein] + UDP + H(+)</text>
        <dbReference type="Rhea" id="RHEA:12941"/>
        <dbReference type="Rhea" id="RHEA-COMP:13526"/>
        <dbReference type="Rhea" id="RHEA-COMP:14369"/>
        <dbReference type="ChEBI" id="CHEBI:15378"/>
        <dbReference type="ChEBI" id="CHEBI:57705"/>
        <dbReference type="ChEBI" id="CHEBI:58223"/>
        <dbReference type="ChEBI" id="CHEBI:60615"/>
        <dbReference type="ChEBI" id="CHEBI:60651"/>
        <dbReference type="EC" id="2.4.1.143"/>
    </reaction>
</comment>
<reference evidence="28" key="1">
    <citation type="submission" date="2022-11" db="UniProtKB">
        <authorList>
            <consortium name="WormBaseParasite"/>
        </authorList>
    </citation>
    <scope>IDENTIFICATION</scope>
</reference>
<keyword evidence="12" id="KW-1133">Transmembrane helix</keyword>
<evidence type="ECO:0000313" key="27">
    <source>
        <dbReference type="Proteomes" id="UP000887563"/>
    </source>
</evidence>
<dbReference type="AlphaFoldDB" id="A0A914LCD0"/>
<dbReference type="GO" id="GO:0046872">
    <property type="term" value="F:metal ion binding"/>
    <property type="evidence" value="ECO:0007669"/>
    <property type="project" value="UniProtKB-KW"/>
</dbReference>
<feature type="disulfide bond" evidence="25">
    <location>
        <begin position="75"/>
        <end position="89"/>
    </location>
</feature>
<feature type="compositionally biased region" description="Basic and acidic residues" evidence="26">
    <location>
        <begin position="303"/>
        <end position="350"/>
    </location>
</feature>
<feature type="binding site" evidence="23">
    <location>
        <begin position="108"/>
        <end position="112"/>
    </location>
    <ligand>
        <name>substrate</name>
    </ligand>
</feature>
<evidence type="ECO:0000256" key="3">
    <source>
        <dbReference type="ARBA" id="ARBA00004922"/>
    </source>
</evidence>
<dbReference type="Proteomes" id="UP000887563">
    <property type="component" value="Unplaced"/>
</dbReference>
<dbReference type="PANTHER" id="PTHR12871:SF0">
    <property type="entry name" value="ALPHA-1,6-MANNOSYL-GLYCOPROTEIN 2-BETA-N-ACETYLGLUCOSAMINYLTRANSFERASE"/>
    <property type="match status" value="1"/>
</dbReference>
<evidence type="ECO:0000256" key="8">
    <source>
        <dbReference type="ARBA" id="ARBA00022679"/>
    </source>
</evidence>
<evidence type="ECO:0000256" key="7">
    <source>
        <dbReference type="ARBA" id="ARBA00022676"/>
    </source>
</evidence>
<keyword evidence="27" id="KW-1185">Reference proteome</keyword>
<keyword evidence="15 25" id="KW-1015">Disulfide bond</keyword>
<dbReference type="Gene3D" id="3.90.550.10">
    <property type="entry name" value="Spore Coat Polysaccharide Biosynthesis Protein SpsA, Chain A"/>
    <property type="match status" value="1"/>
</dbReference>
<dbReference type="GO" id="GO:0006487">
    <property type="term" value="P:protein N-linked glycosylation"/>
    <property type="evidence" value="ECO:0007669"/>
    <property type="project" value="TreeGrafter"/>
</dbReference>
<evidence type="ECO:0000256" key="23">
    <source>
        <dbReference type="PIRSR" id="PIRSR607754-1"/>
    </source>
</evidence>
<evidence type="ECO:0000256" key="20">
    <source>
        <dbReference type="ARBA" id="ARBA00032552"/>
    </source>
</evidence>
<comment type="subcellular location">
    <subcellularLocation>
        <location evidence="2">Golgi apparatus membrane</location>
        <topology evidence="2">Single-pass type II membrane protein</topology>
    </subcellularLocation>
</comment>
<keyword evidence="14" id="KW-0472">Membrane</keyword>
<keyword evidence="13" id="KW-0333">Golgi apparatus</keyword>
<keyword evidence="7" id="KW-0328">Glycosyltransferase</keyword>
<feature type="region of interest" description="Disordered" evidence="26">
    <location>
        <begin position="270"/>
        <end position="350"/>
    </location>
</feature>
<evidence type="ECO:0000256" key="15">
    <source>
        <dbReference type="ARBA" id="ARBA00023157"/>
    </source>
</evidence>
<proteinExistence type="inferred from homology"/>
<dbReference type="PANTHER" id="PTHR12871">
    <property type="entry name" value="BETA-1,2-N-ACETYLGLUCOSAMINYLTRANSFERASE II"/>
    <property type="match status" value="1"/>
</dbReference>
<evidence type="ECO:0000256" key="10">
    <source>
        <dbReference type="ARBA" id="ARBA00022723"/>
    </source>
</evidence>
<feature type="binding site" evidence="24">
    <location>
        <position position="141"/>
    </location>
    <ligand>
        <name>Mn(2+)</name>
        <dbReference type="ChEBI" id="CHEBI:29035"/>
    </ligand>
</feature>
<dbReference type="GO" id="GO:0000139">
    <property type="term" value="C:Golgi membrane"/>
    <property type="evidence" value="ECO:0007669"/>
    <property type="project" value="UniProtKB-SubCell"/>
</dbReference>
<evidence type="ECO:0000256" key="21">
    <source>
        <dbReference type="ARBA" id="ARBA00032915"/>
    </source>
</evidence>
<sequence>MRYYLYKKFFIPKIALLDLRFLGVYISVHSSRISSILVLFDSARRALSNEVIQLFFPYTFQLFPNVFPGESPEDCPSTTNKEKAKGTNCLGEEFADVGGHYRNPKLTQIKHHWWWKMNFLFDSVLPAYGLEEKLLILLEEDHLVAPDFIHLLNLMEKKRAKVFPDCELLCLGTYPKSFNTYGNNLDKLGAEFWFSSKFNMGLIFGKNLWEKIRSKNCSNFFCNYDDYNWDWTLMQLSVKCLPSKLRNLFLQHNSSFFPAQLTLNQVGKRMLKPSKPNGGWSDPRDHRLCELNTHPTKVPSTEKLAKVRKIFEKQEEKEEEVKEEEKEEEKNKDEKEKKQRNKKEEGSWKE</sequence>
<evidence type="ECO:0000256" key="14">
    <source>
        <dbReference type="ARBA" id="ARBA00023136"/>
    </source>
</evidence>
<dbReference type="GO" id="GO:0008455">
    <property type="term" value="F:alpha-1,6-mannosylglycoprotein 2-beta-N-acetylglucosaminyltransferase activity"/>
    <property type="evidence" value="ECO:0007669"/>
    <property type="project" value="UniProtKB-EC"/>
</dbReference>
<dbReference type="GO" id="GO:0009312">
    <property type="term" value="P:oligosaccharide biosynthetic process"/>
    <property type="evidence" value="ECO:0007669"/>
    <property type="project" value="InterPro"/>
</dbReference>